<dbReference type="EMBL" id="BONY01000031">
    <property type="protein sequence ID" value="GIH06894.1"/>
    <property type="molecule type" value="Genomic_DNA"/>
</dbReference>
<dbReference type="AlphaFoldDB" id="A0A8J3VGZ9"/>
<evidence type="ECO:0000256" key="1">
    <source>
        <dbReference type="SAM" id="Phobius"/>
    </source>
</evidence>
<keyword evidence="1" id="KW-1133">Transmembrane helix</keyword>
<keyword evidence="1" id="KW-0472">Membrane</keyword>
<keyword evidence="1" id="KW-0812">Transmembrane</keyword>
<protein>
    <recommendedName>
        <fullName evidence="4">Membrane-associated oxidoreductase</fullName>
    </recommendedName>
</protein>
<sequence>MLAVDFSELTAAERKVWEAFSTGALVDLRELEAGQREVRGAVVAALALGARPDRELGAIPALNVAGARVTGQLQLGFASVEHPLMLQDCDFDQAPDLYWARLDFLRFVGCRMPGLRASHVQVARHLQLSSSVFTGEVRMSGAKIAGGLLLDQVELHGPDKALVAERLEVGGDLVMQGAKVTGGLRFFKSTIGGNLSLDDLTVAGEGGLALGADSVTVAGAVFCRRARITGELSLRHARTGGAVTLSASELSNPGGVAMRADRADLEGGLWLGVPSQGGSFRAQGQIRLVSAHVGRGLTLAGATLENPGGYALLASAAVIDGGLDAMGLHTTGGVNLSDSTISGLIRLDGAHLSHPGGEALKATRLTANSALHCAGGFRADGLVWLSGSTIGGVLTFHDAILSAPGQTALRTRRLRVPELVLRWREAPQGLVDLRFAQVEVLRDDPVTWPAEIRLDGMTYESVEPILDAPRRLRLLERDHDGYRPQPYEQLAAVCRRLGNDDDARTVLLARQRKRMAGRAFAVRLWGLLQEVTVGYGYRPMRAAIWLVLALSIGSFEFSRHPPTPVGAVKASSFEPIAYTADVLLPLIDLGQEKSFEPQEVNRWLTYTLVAVGWILVTTVAAGVARSVRRD</sequence>
<organism evidence="2 3">
    <name type="scientific">Rhizocola hellebori</name>
    <dbReference type="NCBI Taxonomy" id="1392758"/>
    <lineage>
        <taxon>Bacteria</taxon>
        <taxon>Bacillati</taxon>
        <taxon>Actinomycetota</taxon>
        <taxon>Actinomycetes</taxon>
        <taxon>Micromonosporales</taxon>
        <taxon>Micromonosporaceae</taxon>
        <taxon>Rhizocola</taxon>
    </lineage>
</organism>
<accession>A0A8J3VGZ9</accession>
<name>A0A8J3VGZ9_9ACTN</name>
<comment type="caution">
    <text evidence="2">The sequence shown here is derived from an EMBL/GenBank/DDBJ whole genome shotgun (WGS) entry which is preliminary data.</text>
</comment>
<gene>
    <name evidence="2" type="ORF">Rhe02_49610</name>
</gene>
<reference evidence="2" key="1">
    <citation type="submission" date="2021-01" db="EMBL/GenBank/DDBJ databases">
        <title>Whole genome shotgun sequence of Rhizocola hellebori NBRC 109834.</title>
        <authorList>
            <person name="Komaki H."/>
            <person name="Tamura T."/>
        </authorList>
    </citation>
    <scope>NUCLEOTIDE SEQUENCE</scope>
    <source>
        <strain evidence="2">NBRC 109834</strain>
    </source>
</reference>
<evidence type="ECO:0000313" key="3">
    <source>
        <dbReference type="Proteomes" id="UP000612899"/>
    </source>
</evidence>
<evidence type="ECO:0008006" key="4">
    <source>
        <dbReference type="Google" id="ProtNLM"/>
    </source>
</evidence>
<dbReference type="Proteomes" id="UP000612899">
    <property type="component" value="Unassembled WGS sequence"/>
</dbReference>
<evidence type="ECO:0000313" key="2">
    <source>
        <dbReference type="EMBL" id="GIH06894.1"/>
    </source>
</evidence>
<keyword evidence="3" id="KW-1185">Reference proteome</keyword>
<proteinExistence type="predicted"/>
<feature type="transmembrane region" description="Helical" evidence="1">
    <location>
        <begin position="603"/>
        <end position="624"/>
    </location>
</feature>